<gene>
    <name evidence="1" type="ORF">JJB07_03505</name>
</gene>
<reference evidence="1 2" key="1">
    <citation type="submission" date="2021-01" db="EMBL/GenBank/DDBJ databases">
        <title>Tumebacillus sp. strain ITR2 16S ribosomal RNA gene Genome sequencing and assembly.</title>
        <authorList>
            <person name="Kang M."/>
        </authorList>
    </citation>
    <scope>NUCLEOTIDE SEQUENCE [LARGE SCALE GENOMIC DNA]</scope>
    <source>
        <strain evidence="1 2">ITR2</strain>
    </source>
</reference>
<sequence>MMKNAVKAVVGGFVGAALVAGLFVSVAPVSKQNADLVWPENSPILN</sequence>
<evidence type="ECO:0008006" key="3">
    <source>
        <dbReference type="Google" id="ProtNLM"/>
    </source>
</evidence>
<evidence type="ECO:0000313" key="2">
    <source>
        <dbReference type="Proteomes" id="UP000602284"/>
    </source>
</evidence>
<comment type="caution">
    <text evidence="1">The sequence shown here is derived from an EMBL/GenBank/DDBJ whole genome shotgun (WGS) entry which is preliminary data.</text>
</comment>
<organism evidence="1 2">
    <name type="scientific">Tumebacillus amylolyticus</name>
    <dbReference type="NCBI Taxonomy" id="2801339"/>
    <lineage>
        <taxon>Bacteria</taxon>
        <taxon>Bacillati</taxon>
        <taxon>Bacillota</taxon>
        <taxon>Bacilli</taxon>
        <taxon>Bacillales</taxon>
        <taxon>Alicyclobacillaceae</taxon>
        <taxon>Tumebacillus</taxon>
    </lineage>
</organism>
<proteinExistence type="predicted"/>
<evidence type="ECO:0000313" key="1">
    <source>
        <dbReference type="EMBL" id="MBL0385708.1"/>
    </source>
</evidence>
<protein>
    <recommendedName>
        <fullName evidence="3">Cyclic lactone autoinducer peptide</fullName>
    </recommendedName>
</protein>
<dbReference type="EMBL" id="JAEQNB010000001">
    <property type="protein sequence ID" value="MBL0385708.1"/>
    <property type="molecule type" value="Genomic_DNA"/>
</dbReference>
<name>A0ABS1J7R7_9BACL</name>
<dbReference type="RefSeq" id="WP_201631159.1">
    <property type="nucleotide sequence ID" value="NZ_JAEQNB010000001.1"/>
</dbReference>
<accession>A0ABS1J7R7</accession>
<keyword evidence="2" id="KW-1185">Reference proteome</keyword>
<dbReference type="Proteomes" id="UP000602284">
    <property type="component" value="Unassembled WGS sequence"/>
</dbReference>